<dbReference type="SUPFAM" id="SSF53850">
    <property type="entry name" value="Periplasmic binding protein-like II"/>
    <property type="match status" value="1"/>
</dbReference>
<dbReference type="PROSITE" id="PS51257">
    <property type="entry name" value="PROKAR_LIPOPROTEIN"/>
    <property type="match status" value="1"/>
</dbReference>
<keyword evidence="2" id="KW-0732">Signal</keyword>
<feature type="region of interest" description="Disordered" evidence="1">
    <location>
        <begin position="50"/>
        <end position="71"/>
    </location>
</feature>
<dbReference type="PANTHER" id="PTHR43649">
    <property type="entry name" value="ARABINOSE-BINDING PROTEIN-RELATED"/>
    <property type="match status" value="1"/>
</dbReference>
<reference evidence="3 4" key="1">
    <citation type="journal article" date="2019" name="Anaerobe">
        <title>Detection of Robinsoniella peoriensis in multiple bone samples of a trauma patient.</title>
        <authorList>
            <person name="Schrottner P."/>
            <person name="Hartwich K."/>
            <person name="Bunk B."/>
            <person name="Schober I."/>
            <person name="Helbig S."/>
            <person name="Rudolph W.W."/>
            <person name="Gunzer F."/>
        </authorList>
    </citation>
    <scope>NUCLEOTIDE SEQUENCE [LARGE SCALE GENOMIC DNA]</scope>
    <source>
        <strain evidence="3 4">DSM 106044</strain>
    </source>
</reference>
<protein>
    <submittedName>
        <fullName evidence="3">Lactose-binding protein</fullName>
    </submittedName>
</protein>
<sequence precursor="true">MKKKVLAALLAGTMVISLAACSGSGSETKSTDAGTSAPEETTAQTAAATTEAANDTETAGETAGDTQAASGEESKITIWAWDESFNIVAANQAKEIYQKSHPNAEVEVVTMAQDDIVAQLNTSLSAGTYDGLPDIVLIEDYKIQGYLTSYPDEFADLTDVASPEDFAAYKTGVNQMDGKMLGIPFDSGVAATFYRTDLIEQAGYTKEDMQNLTWDKYIEIGKAVKEKCGVDMCTIDPSDIGQIRMMMQSAGTWYTDADGKVDFKDNKGLKDAIGVYKKLVEAGITKQTADWDQFVGSFNNGEVASVVTGCWIAPSIQKGEDQSGKWAVAPFPKMDANADSVNASSIGGAGWYVLKNVGNEQAAKDFLKETFASNVDLMNQLATDITLVSTLNAAESAENYAKGSDFFGGQEIFKDFSKWTQEVPSVNYGLHTYALEDIMTEALQAIVSGADIDSTLSDYQTQAEAAVAQ</sequence>
<keyword evidence="4" id="KW-1185">Reference proteome</keyword>
<proteinExistence type="predicted"/>
<comment type="caution">
    <text evidence="3">The sequence shown here is derived from an EMBL/GenBank/DDBJ whole genome shotgun (WGS) entry which is preliminary data.</text>
</comment>
<organism evidence="3 4">
    <name type="scientific">Robinsoniella peoriensis</name>
    <dbReference type="NCBI Taxonomy" id="180332"/>
    <lineage>
        <taxon>Bacteria</taxon>
        <taxon>Bacillati</taxon>
        <taxon>Bacillota</taxon>
        <taxon>Clostridia</taxon>
        <taxon>Lachnospirales</taxon>
        <taxon>Lachnospiraceae</taxon>
        <taxon>Robinsoniella</taxon>
    </lineage>
</organism>
<evidence type="ECO:0000313" key="3">
    <source>
        <dbReference type="EMBL" id="TLC99725.1"/>
    </source>
</evidence>
<dbReference type="InterPro" id="IPR050490">
    <property type="entry name" value="Bact_solute-bd_prot1"/>
</dbReference>
<dbReference type="STRING" id="180332.GCA_000797495_02780"/>
<dbReference type="RefSeq" id="WP_243133047.1">
    <property type="nucleotide sequence ID" value="NZ_QGQD01000066.1"/>
</dbReference>
<dbReference type="Pfam" id="PF13416">
    <property type="entry name" value="SBP_bac_8"/>
    <property type="match status" value="1"/>
</dbReference>
<feature type="signal peptide" evidence="2">
    <location>
        <begin position="1"/>
        <end position="19"/>
    </location>
</feature>
<dbReference type="EMBL" id="QGQD01000066">
    <property type="protein sequence ID" value="TLC99725.1"/>
    <property type="molecule type" value="Genomic_DNA"/>
</dbReference>
<accession>A0A4U8QCP4</accession>
<dbReference type="InterPro" id="IPR006059">
    <property type="entry name" value="SBP"/>
</dbReference>
<feature type="compositionally biased region" description="Low complexity" evidence="1">
    <location>
        <begin position="50"/>
        <end position="63"/>
    </location>
</feature>
<dbReference type="AlphaFoldDB" id="A0A4U8QCP4"/>
<evidence type="ECO:0000313" key="4">
    <source>
        <dbReference type="Proteomes" id="UP000306509"/>
    </source>
</evidence>
<dbReference type="Proteomes" id="UP000306509">
    <property type="component" value="Unassembled WGS sequence"/>
</dbReference>
<feature type="chain" id="PRO_5038656246" evidence="2">
    <location>
        <begin position="20"/>
        <end position="469"/>
    </location>
</feature>
<name>A0A4U8QCP4_9FIRM</name>
<dbReference type="Gene3D" id="3.40.190.10">
    <property type="entry name" value="Periplasmic binding protein-like II"/>
    <property type="match status" value="1"/>
</dbReference>
<gene>
    <name evidence="3" type="primary">lacE_6</name>
    <name evidence="3" type="ORF">DSM106044_03366</name>
</gene>
<evidence type="ECO:0000256" key="2">
    <source>
        <dbReference type="SAM" id="SignalP"/>
    </source>
</evidence>
<evidence type="ECO:0000256" key="1">
    <source>
        <dbReference type="SAM" id="MobiDB-lite"/>
    </source>
</evidence>
<dbReference type="PANTHER" id="PTHR43649:SF32">
    <property type="entry name" value="SUGAR BINDING SECRETED PROTEIN"/>
    <property type="match status" value="1"/>
</dbReference>